<keyword evidence="1" id="KW-0175">Coiled coil</keyword>
<dbReference type="InterPro" id="IPR050570">
    <property type="entry name" value="Cell_wall_metabolism_enzyme"/>
</dbReference>
<dbReference type="AlphaFoldDB" id="A0A939IP77"/>
<dbReference type="Gene3D" id="2.70.70.10">
    <property type="entry name" value="Glucose Permease (Domain IIA)"/>
    <property type="match status" value="1"/>
</dbReference>
<dbReference type="EMBL" id="JAFKCZ010000018">
    <property type="protein sequence ID" value="MBN7798782.1"/>
    <property type="molecule type" value="Genomic_DNA"/>
</dbReference>
<evidence type="ECO:0000256" key="1">
    <source>
        <dbReference type="SAM" id="Coils"/>
    </source>
</evidence>
<proteinExistence type="predicted"/>
<dbReference type="GO" id="GO:0004222">
    <property type="term" value="F:metalloendopeptidase activity"/>
    <property type="evidence" value="ECO:0007669"/>
    <property type="project" value="TreeGrafter"/>
</dbReference>
<dbReference type="Pfam" id="PF01551">
    <property type="entry name" value="Peptidase_M23"/>
    <property type="match status" value="1"/>
</dbReference>
<dbReference type="RefSeq" id="WP_206562229.1">
    <property type="nucleotide sequence ID" value="NZ_JAFKCZ010000018.1"/>
</dbReference>
<feature type="coiled-coil region" evidence="1">
    <location>
        <begin position="165"/>
        <end position="251"/>
    </location>
</feature>
<dbReference type="Proteomes" id="UP000664303">
    <property type="component" value="Unassembled WGS sequence"/>
</dbReference>
<organism evidence="4 5">
    <name type="scientific">Parahaliea mediterranea</name>
    <dbReference type="NCBI Taxonomy" id="651086"/>
    <lineage>
        <taxon>Bacteria</taxon>
        <taxon>Pseudomonadati</taxon>
        <taxon>Pseudomonadota</taxon>
        <taxon>Gammaproteobacteria</taxon>
        <taxon>Cellvibrionales</taxon>
        <taxon>Halieaceae</taxon>
        <taxon>Parahaliea</taxon>
    </lineage>
</organism>
<evidence type="ECO:0000313" key="4">
    <source>
        <dbReference type="EMBL" id="MBN7798782.1"/>
    </source>
</evidence>
<dbReference type="Gene3D" id="6.10.250.3150">
    <property type="match status" value="1"/>
</dbReference>
<sequence>MRRAATGRRAPLVLLLALALVLAPAAQRAAAQTEEEQTRARLEQLQGQIKQLNRDLSSAKTRREQVLAELREAELALGRLQGEMRDTRAAIAGAERELNELEGRRTALEAQRQAQQARIASELETAWKMGRQEQLKVLLNQEDPHTVARVMAYYRYFFDARNTLIERFRDTLAELEQVRAGIERQRAALAARQAELKAQGEQLEAGRARRAQAAASLAEDIAAKGGQLAQLEKDRKELEQLLETIQRAVIDMQLPDNYQSFAAARGSMPWPVAGKPGNRFGRARNAGGMRWQGVNIPAEPGSTVRAIHHGRVVYADWFRGSGLLLIVDHGDGYMSLYAHNQSLLREVGEWVQAGTPVGTVGDSGGLERPALYFEIRHQGKPVDPAGWCRG</sequence>
<gene>
    <name evidence="4" type="ORF">JYP50_19430</name>
</gene>
<dbReference type="FunFam" id="2.70.70.10:FF:000003">
    <property type="entry name" value="Murein hydrolase activator EnvC"/>
    <property type="match status" value="1"/>
</dbReference>
<dbReference type="CDD" id="cd12797">
    <property type="entry name" value="M23_peptidase"/>
    <property type="match status" value="1"/>
</dbReference>
<feature type="coiled-coil region" evidence="1">
    <location>
        <begin position="28"/>
        <end position="118"/>
    </location>
</feature>
<reference evidence="4" key="1">
    <citation type="submission" date="2021-02" db="EMBL/GenBank/DDBJ databases">
        <title>PHA producing bacteria isolated from coastal sediment in Guangdong, Shenzhen.</title>
        <authorList>
            <person name="Zheng W."/>
            <person name="Yu S."/>
            <person name="Huang Y."/>
        </authorList>
    </citation>
    <scope>NUCLEOTIDE SEQUENCE</scope>
    <source>
        <strain evidence="4">TN14-10</strain>
    </source>
</reference>
<dbReference type="InterPro" id="IPR016047">
    <property type="entry name" value="M23ase_b-sheet_dom"/>
</dbReference>
<evidence type="ECO:0000256" key="2">
    <source>
        <dbReference type="SAM" id="SignalP"/>
    </source>
</evidence>
<evidence type="ECO:0000313" key="5">
    <source>
        <dbReference type="Proteomes" id="UP000664303"/>
    </source>
</evidence>
<accession>A0A939IP77</accession>
<dbReference type="PANTHER" id="PTHR21666">
    <property type="entry name" value="PEPTIDASE-RELATED"/>
    <property type="match status" value="1"/>
</dbReference>
<dbReference type="SUPFAM" id="SSF51261">
    <property type="entry name" value="Duplicated hybrid motif"/>
    <property type="match status" value="1"/>
</dbReference>
<feature type="domain" description="M23ase beta-sheet core" evidence="3">
    <location>
        <begin position="291"/>
        <end position="384"/>
    </location>
</feature>
<evidence type="ECO:0000259" key="3">
    <source>
        <dbReference type="Pfam" id="PF01551"/>
    </source>
</evidence>
<name>A0A939IP77_9GAMM</name>
<protein>
    <submittedName>
        <fullName evidence="4">Peptidoglycan DD-metalloendopeptidase family protein</fullName>
    </submittedName>
</protein>
<dbReference type="InterPro" id="IPR011055">
    <property type="entry name" value="Dup_hybrid_motif"/>
</dbReference>
<keyword evidence="5" id="KW-1185">Reference proteome</keyword>
<comment type="caution">
    <text evidence="4">The sequence shown here is derived from an EMBL/GenBank/DDBJ whole genome shotgun (WGS) entry which is preliminary data.</text>
</comment>
<keyword evidence="2" id="KW-0732">Signal</keyword>
<feature type="signal peptide" evidence="2">
    <location>
        <begin position="1"/>
        <end position="25"/>
    </location>
</feature>
<dbReference type="PANTHER" id="PTHR21666:SF270">
    <property type="entry name" value="MUREIN HYDROLASE ACTIVATOR ENVC"/>
    <property type="match status" value="1"/>
</dbReference>
<feature type="chain" id="PRO_5037071623" evidence="2">
    <location>
        <begin position="26"/>
        <end position="390"/>
    </location>
</feature>